<sequence length="219" mass="24774">MKTKKAHCNVCGGDRNHDVLHSESTRWDNDEFGIYGDDTYETLKCCGCDAIKLRHVSWFSEDDEPSITYFPSAVFRRHPKWFEALIDEVPPEADFVVSLLNEIYVALHNNLTSLATMGVRALLEKVMISQSGDLGSFAAHVKKFEELGHLSRRQRERLDAILDAGHAAMHRIYTPKIADVITLLDIAENIIESVFLHDNRVEKLKKSVPVKQRKGGNVA</sequence>
<dbReference type="EMBL" id="JAVDWU010000008">
    <property type="protein sequence ID" value="MDR7151615.1"/>
    <property type="molecule type" value="Genomic_DNA"/>
</dbReference>
<proteinExistence type="predicted"/>
<dbReference type="Pfam" id="PF13643">
    <property type="entry name" value="DUF4145"/>
    <property type="match status" value="1"/>
</dbReference>
<evidence type="ECO:0000313" key="3">
    <source>
        <dbReference type="Proteomes" id="UP001265700"/>
    </source>
</evidence>
<organism evidence="2 3">
    <name type="scientific">Hydrogenophaga palleronii</name>
    <dbReference type="NCBI Taxonomy" id="65655"/>
    <lineage>
        <taxon>Bacteria</taxon>
        <taxon>Pseudomonadati</taxon>
        <taxon>Pseudomonadota</taxon>
        <taxon>Betaproteobacteria</taxon>
        <taxon>Burkholderiales</taxon>
        <taxon>Comamonadaceae</taxon>
        <taxon>Hydrogenophaga</taxon>
    </lineage>
</organism>
<feature type="domain" description="DUF4145" evidence="1">
    <location>
        <begin position="101"/>
        <end position="187"/>
    </location>
</feature>
<comment type="caution">
    <text evidence="2">The sequence shown here is derived from an EMBL/GenBank/DDBJ whole genome shotgun (WGS) entry which is preliminary data.</text>
</comment>
<evidence type="ECO:0000259" key="1">
    <source>
        <dbReference type="Pfam" id="PF13643"/>
    </source>
</evidence>
<keyword evidence="3" id="KW-1185">Reference proteome</keyword>
<accession>A0ABU1WQP7</accession>
<protein>
    <recommendedName>
        <fullName evidence="1">DUF4145 domain-containing protein</fullName>
    </recommendedName>
</protein>
<dbReference type="Proteomes" id="UP001265700">
    <property type="component" value="Unassembled WGS sequence"/>
</dbReference>
<name>A0ABU1WQP7_9BURK</name>
<dbReference type="InterPro" id="IPR025285">
    <property type="entry name" value="DUF4145"/>
</dbReference>
<evidence type="ECO:0000313" key="2">
    <source>
        <dbReference type="EMBL" id="MDR7151615.1"/>
    </source>
</evidence>
<reference evidence="2 3" key="1">
    <citation type="submission" date="2023-07" db="EMBL/GenBank/DDBJ databases">
        <title>Sorghum-associated microbial communities from plants grown in Nebraska, USA.</title>
        <authorList>
            <person name="Schachtman D."/>
        </authorList>
    </citation>
    <scope>NUCLEOTIDE SEQUENCE [LARGE SCALE GENOMIC DNA]</scope>
    <source>
        <strain evidence="2 3">4249</strain>
    </source>
</reference>
<gene>
    <name evidence="2" type="ORF">J2W49_003591</name>
</gene>
<dbReference type="RefSeq" id="WP_310319328.1">
    <property type="nucleotide sequence ID" value="NZ_JAVDWU010000008.1"/>
</dbReference>